<dbReference type="AlphaFoldDB" id="A0A2H3J642"/>
<feature type="region of interest" description="Disordered" evidence="1">
    <location>
        <begin position="1"/>
        <end position="28"/>
    </location>
</feature>
<dbReference type="EMBL" id="KB467831">
    <property type="protein sequence ID" value="PCH34219.1"/>
    <property type="molecule type" value="Genomic_DNA"/>
</dbReference>
<gene>
    <name evidence="2" type="ORF">WOLCODRAFT_160699</name>
</gene>
<feature type="compositionally biased region" description="Polar residues" evidence="1">
    <location>
        <begin position="1"/>
        <end position="24"/>
    </location>
</feature>
<proteinExistence type="predicted"/>
<dbReference type="Proteomes" id="UP000218811">
    <property type="component" value="Unassembled WGS sequence"/>
</dbReference>
<reference evidence="2 3" key="1">
    <citation type="journal article" date="2012" name="Science">
        <title>The Paleozoic origin of enzymatic lignin decomposition reconstructed from 31 fungal genomes.</title>
        <authorList>
            <person name="Floudas D."/>
            <person name="Binder M."/>
            <person name="Riley R."/>
            <person name="Barry K."/>
            <person name="Blanchette R.A."/>
            <person name="Henrissat B."/>
            <person name="Martinez A.T."/>
            <person name="Otillar R."/>
            <person name="Spatafora J.W."/>
            <person name="Yadav J.S."/>
            <person name="Aerts A."/>
            <person name="Benoit I."/>
            <person name="Boyd A."/>
            <person name="Carlson A."/>
            <person name="Copeland A."/>
            <person name="Coutinho P.M."/>
            <person name="de Vries R.P."/>
            <person name="Ferreira P."/>
            <person name="Findley K."/>
            <person name="Foster B."/>
            <person name="Gaskell J."/>
            <person name="Glotzer D."/>
            <person name="Gorecki P."/>
            <person name="Heitman J."/>
            <person name="Hesse C."/>
            <person name="Hori C."/>
            <person name="Igarashi K."/>
            <person name="Jurgens J.A."/>
            <person name="Kallen N."/>
            <person name="Kersten P."/>
            <person name="Kohler A."/>
            <person name="Kuees U."/>
            <person name="Kumar T.K.A."/>
            <person name="Kuo A."/>
            <person name="LaButti K."/>
            <person name="Larrondo L.F."/>
            <person name="Lindquist E."/>
            <person name="Ling A."/>
            <person name="Lombard V."/>
            <person name="Lucas S."/>
            <person name="Lundell T."/>
            <person name="Martin R."/>
            <person name="McLaughlin D.J."/>
            <person name="Morgenstern I."/>
            <person name="Morin E."/>
            <person name="Murat C."/>
            <person name="Nagy L.G."/>
            <person name="Nolan M."/>
            <person name="Ohm R.A."/>
            <person name="Patyshakuliyeva A."/>
            <person name="Rokas A."/>
            <person name="Ruiz-Duenas F.J."/>
            <person name="Sabat G."/>
            <person name="Salamov A."/>
            <person name="Samejima M."/>
            <person name="Schmutz J."/>
            <person name="Slot J.C."/>
            <person name="St John F."/>
            <person name="Stenlid J."/>
            <person name="Sun H."/>
            <person name="Sun S."/>
            <person name="Syed K."/>
            <person name="Tsang A."/>
            <person name="Wiebenga A."/>
            <person name="Young D."/>
            <person name="Pisabarro A."/>
            <person name="Eastwood D.C."/>
            <person name="Martin F."/>
            <person name="Cullen D."/>
            <person name="Grigoriev I.V."/>
            <person name="Hibbett D.S."/>
        </authorList>
    </citation>
    <scope>NUCLEOTIDE SEQUENCE [LARGE SCALE GENOMIC DNA]</scope>
    <source>
        <strain evidence="2 3">MD-104</strain>
    </source>
</reference>
<evidence type="ECO:0000313" key="3">
    <source>
        <dbReference type="Proteomes" id="UP000218811"/>
    </source>
</evidence>
<accession>A0A2H3J642</accession>
<sequence>MHAQSDMTITPHSRLSSTHFTDGNTAPVILVDTPPVKRARRVLQCLDSQTLKAEQTHLVQEYRAKETAARASKERRNSQTLAEQAKLERNSRLQGVLAGASDLGSTTLTGLVSSLLGTTGQQLSNEEYIGVVGLILRVHKSNSILSRRAPVSRETGLTLL</sequence>
<evidence type="ECO:0000313" key="2">
    <source>
        <dbReference type="EMBL" id="PCH34219.1"/>
    </source>
</evidence>
<evidence type="ECO:0000256" key="1">
    <source>
        <dbReference type="SAM" id="MobiDB-lite"/>
    </source>
</evidence>
<protein>
    <submittedName>
        <fullName evidence="2">Uncharacterized protein</fullName>
    </submittedName>
</protein>
<keyword evidence="3" id="KW-1185">Reference proteome</keyword>
<name>A0A2H3J642_WOLCO</name>
<organism evidence="2 3">
    <name type="scientific">Wolfiporia cocos (strain MD-104)</name>
    <name type="common">Brown rot fungus</name>
    <dbReference type="NCBI Taxonomy" id="742152"/>
    <lineage>
        <taxon>Eukaryota</taxon>
        <taxon>Fungi</taxon>
        <taxon>Dikarya</taxon>
        <taxon>Basidiomycota</taxon>
        <taxon>Agaricomycotina</taxon>
        <taxon>Agaricomycetes</taxon>
        <taxon>Polyporales</taxon>
        <taxon>Phaeolaceae</taxon>
        <taxon>Wolfiporia</taxon>
    </lineage>
</organism>